<proteinExistence type="predicted"/>
<gene>
    <name evidence="11" type="ORF">DAY19_10695</name>
</gene>
<keyword evidence="4" id="KW-0997">Cell inner membrane</keyword>
<keyword evidence="9 10" id="KW-0472">Membrane</keyword>
<keyword evidence="5" id="KW-0028">Amino-acid biosynthesis</keyword>
<evidence type="ECO:0000256" key="6">
    <source>
        <dbReference type="ARBA" id="ARBA00022692"/>
    </source>
</evidence>
<keyword evidence="8" id="KW-0764">Sulfate transport</keyword>
<feature type="transmembrane region" description="Helical" evidence="10">
    <location>
        <begin position="134"/>
        <end position="153"/>
    </location>
</feature>
<dbReference type="PANTHER" id="PTHR37468:SF1">
    <property type="entry name" value="SULFATE TRANSPORTER CYSZ"/>
    <property type="match status" value="1"/>
</dbReference>
<protein>
    <submittedName>
        <fullName evidence="11">Uncharacterized protein</fullName>
    </submittedName>
</protein>
<sequence>MVSKIPYFFFRSMNILKSDKKMILIALCPVIIGFALYYFLGQYAFNEVSTWGHGYINEKYPDQGWVSTVFSGVLIVLLGVIINWTFFLVISFIASPFNDMLSARVEVIYNLQKKESDTLVATFKRLPSILLNEVKKVGVIVILSVINIAFGFVFPPVTFILGGLILAISFIDYSWARHELRVSECIRDVRKGFLPYLLGGVCFMFLISIPLLNLFFLPLAVVFFTVIFCELRINKQASNEEVSS</sequence>
<feature type="transmembrane region" description="Helical" evidence="10">
    <location>
        <begin position="21"/>
        <end position="45"/>
    </location>
</feature>
<keyword evidence="3" id="KW-1003">Cell membrane</keyword>
<organism evidence="11 12">
    <name type="scientific">Halobacteriovorax vibrionivorans</name>
    <dbReference type="NCBI Taxonomy" id="2152716"/>
    <lineage>
        <taxon>Bacteria</taxon>
        <taxon>Pseudomonadati</taxon>
        <taxon>Bdellovibrionota</taxon>
        <taxon>Bacteriovoracia</taxon>
        <taxon>Bacteriovoracales</taxon>
        <taxon>Halobacteriovoraceae</taxon>
        <taxon>Halobacteriovorax</taxon>
    </lineage>
</organism>
<evidence type="ECO:0000313" key="12">
    <source>
        <dbReference type="Proteomes" id="UP000443582"/>
    </source>
</evidence>
<dbReference type="InterPro" id="IPR059112">
    <property type="entry name" value="CysZ/EI24"/>
</dbReference>
<evidence type="ECO:0000256" key="10">
    <source>
        <dbReference type="SAM" id="Phobius"/>
    </source>
</evidence>
<dbReference type="Pfam" id="PF07264">
    <property type="entry name" value="EI24"/>
    <property type="match status" value="1"/>
</dbReference>
<evidence type="ECO:0000256" key="5">
    <source>
        <dbReference type="ARBA" id="ARBA00022605"/>
    </source>
</evidence>
<comment type="caution">
    <text evidence="11">The sequence shown here is derived from an EMBL/GenBank/DDBJ whole genome shotgun (WGS) entry which is preliminary data.</text>
</comment>
<accession>A0ABY0IGT2</accession>
<keyword evidence="6 10" id="KW-0812">Transmembrane</keyword>
<feature type="transmembrane region" description="Helical" evidence="10">
    <location>
        <begin position="196"/>
        <end position="228"/>
    </location>
</feature>
<dbReference type="InterPro" id="IPR050480">
    <property type="entry name" value="CysZ-like"/>
</dbReference>
<dbReference type="RefSeq" id="WP_115362226.1">
    <property type="nucleotide sequence ID" value="NZ_QDKL01000002.1"/>
</dbReference>
<evidence type="ECO:0000256" key="7">
    <source>
        <dbReference type="ARBA" id="ARBA00022989"/>
    </source>
</evidence>
<dbReference type="EMBL" id="QDKL01000002">
    <property type="protein sequence ID" value="RZF22142.1"/>
    <property type="molecule type" value="Genomic_DNA"/>
</dbReference>
<dbReference type="Proteomes" id="UP000443582">
    <property type="component" value="Unassembled WGS sequence"/>
</dbReference>
<feature type="transmembrane region" description="Helical" evidence="10">
    <location>
        <begin position="65"/>
        <end position="94"/>
    </location>
</feature>
<evidence type="ECO:0000256" key="8">
    <source>
        <dbReference type="ARBA" id="ARBA00023032"/>
    </source>
</evidence>
<evidence type="ECO:0000256" key="3">
    <source>
        <dbReference type="ARBA" id="ARBA00022475"/>
    </source>
</evidence>
<evidence type="ECO:0000256" key="9">
    <source>
        <dbReference type="ARBA" id="ARBA00023136"/>
    </source>
</evidence>
<evidence type="ECO:0000256" key="2">
    <source>
        <dbReference type="ARBA" id="ARBA00022448"/>
    </source>
</evidence>
<name>A0ABY0IGT2_9BACT</name>
<keyword evidence="12" id="KW-1185">Reference proteome</keyword>
<evidence type="ECO:0000256" key="4">
    <source>
        <dbReference type="ARBA" id="ARBA00022519"/>
    </source>
</evidence>
<keyword evidence="7 10" id="KW-1133">Transmembrane helix</keyword>
<evidence type="ECO:0000256" key="1">
    <source>
        <dbReference type="ARBA" id="ARBA00004141"/>
    </source>
</evidence>
<dbReference type="PANTHER" id="PTHR37468">
    <property type="entry name" value="SULFATE TRANSPORTER CYSZ"/>
    <property type="match status" value="1"/>
</dbReference>
<evidence type="ECO:0000313" key="11">
    <source>
        <dbReference type="EMBL" id="RZF22142.1"/>
    </source>
</evidence>
<comment type="subcellular location">
    <subcellularLocation>
        <location evidence="1">Membrane</location>
        <topology evidence="1">Multi-pass membrane protein</topology>
    </subcellularLocation>
</comment>
<reference evidence="12" key="1">
    <citation type="journal article" date="2019" name="Int. J. Syst. Evol. Microbiol.">
        <title>Halobacteriovorax valvorus sp. nov., a novel prokaryotic predator isolated from coastal seawater of China.</title>
        <authorList>
            <person name="Chen M.-X."/>
        </authorList>
    </citation>
    <scope>NUCLEOTIDE SEQUENCE [LARGE SCALE GENOMIC DNA]</scope>
    <source>
        <strain evidence="12">BL9</strain>
    </source>
</reference>
<keyword evidence="2" id="KW-0813">Transport</keyword>